<dbReference type="EMBL" id="AEUD01000012">
    <property type="protein sequence ID" value="EGD54374.1"/>
    <property type="molecule type" value="Genomic_DNA"/>
</dbReference>
<dbReference type="eggNOG" id="ENOG502ZVU9">
    <property type="taxonomic scope" value="Bacteria"/>
</dbReference>
<dbReference type="AlphaFoldDB" id="F1YLI0"/>
<evidence type="ECO:0000256" key="1">
    <source>
        <dbReference type="SAM" id="Phobius"/>
    </source>
</evidence>
<evidence type="ECO:0000313" key="2">
    <source>
        <dbReference type="EMBL" id="EGD54374.1"/>
    </source>
</evidence>
<comment type="caution">
    <text evidence="2">The sequence shown here is derived from an EMBL/GenBank/DDBJ whole genome shotgun (WGS) entry which is preliminary data.</text>
</comment>
<sequence>MPYPSPQQPQFGYPPQPVVYQARFRKHTGMLILAQWTDASVVGSIHEVRAAYRGAQSHCLLAGWWGVFSMLFYNPMALVGNWSEMRRITHLAKANGEVS</sequence>
<reference evidence="2 3" key="1">
    <citation type="journal article" date="2011" name="J. Bacteriol.">
        <title>Draft Genome Sequence of Gordonia neofelifaecis NRRL B-59395, a Cholesterol-Degrading Actinomycete.</title>
        <authorList>
            <person name="Ge F."/>
            <person name="Li W."/>
            <person name="Chen G."/>
            <person name="Liu Y."/>
            <person name="Zhang G."/>
            <person name="Yong B."/>
            <person name="Wang Q."/>
            <person name="Wang N."/>
            <person name="Huang Z."/>
            <person name="Li W."/>
            <person name="Wang J."/>
            <person name="Wu C."/>
            <person name="Xie Q."/>
            <person name="Liu G."/>
        </authorList>
    </citation>
    <scope>NUCLEOTIDE SEQUENCE [LARGE SCALE GENOMIC DNA]</scope>
    <source>
        <strain evidence="2 3">NRRL B-59395</strain>
    </source>
</reference>
<proteinExistence type="predicted"/>
<protein>
    <submittedName>
        <fullName evidence="2">Uncharacterized protein</fullName>
    </submittedName>
</protein>
<accession>F1YLI0</accession>
<keyword evidence="1" id="KW-0812">Transmembrane</keyword>
<gene>
    <name evidence="2" type="ORF">SCNU_13859</name>
</gene>
<keyword evidence="3" id="KW-1185">Reference proteome</keyword>
<keyword evidence="1" id="KW-1133">Transmembrane helix</keyword>
<keyword evidence="1" id="KW-0472">Membrane</keyword>
<dbReference type="Proteomes" id="UP000035065">
    <property type="component" value="Unassembled WGS sequence"/>
</dbReference>
<feature type="transmembrane region" description="Helical" evidence="1">
    <location>
        <begin position="62"/>
        <end position="83"/>
    </location>
</feature>
<evidence type="ECO:0000313" key="3">
    <source>
        <dbReference type="Proteomes" id="UP000035065"/>
    </source>
</evidence>
<name>F1YLI0_9ACTN</name>
<organism evidence="2 3">
    <name type="scientific">Gordonia neofelifaecis NRRL B-59395</name>
    <dbReference type="NCBI Taxonomy" id="644548"/>
    <lineage>
        <taxon>Bacteria</taxon>
        <taxon>Bacillati</taxon>
        <taxon>Actinomycetota</taxon>
        <taxon>Actinomycetes</taxon>
        <taxon>Mycobacteriales</taxon>
        <taxon>Gordoniaceae</taxon>
        <taxon>Gordonia</taxon>
    </lineage>
</organism>